<name>A0ACC0QEQ8_9HYPO</name>
<gene>
    <name evidence="1" type="ORF">NCS57_01450900</name>
</gene>
<proteinExistence type="predicted"/>
<accession>A0ACC0QEQ8</accession>
<dbReference type="Proteomes" id="UP001065298">
    <property type="component" value="Chromosome 13"/>
</dbReference>
<evidence type="ECO:0000313" key="2">
    <source>
        <dbReference type="Proteomes" id="UP001065298"/>
    </source>
</evidence>
<comment type="caution">
    <text evidence="1">The sequence shown here is derived from an EMBL/GenBank/DDBJ whole genome shotgun (WGS) entry which is preliminary data.</text>
</comment>
<keyword evidence="2" id="KW-1185">Reference proteome</keyword>
<dbReference type="EMBL" id="CM046515">
    <property type="protein sequence ID" value="KAI8649147.1"/>
    <property type="molecule type" value="Genomic_DNA"/>
</dbReference>
<sequence length="495" mass="53787">MSQAGFIHDAVKLITCRPGLPSANPTVPTWQQPPHPTISNAQSETLPRESEIVIIGSGITGIAVAHCLLNHPKASGLQVTMLEARGSVSGATGRNGGHLVSDSDSLFPALVKAVGLELAVETVRFSEANIRRLRELVDQLDLEDRQATEFRNVTTSTAFEDRESFDKAVEAVRQLIKAYPNGDLKYKVSKQEDATKTFGYGQVVGVIEQHGVAALWPYRLLTTILASLKRDFPDRFHLETYTPVQSINYHDRASQTYPYTLHTPRGSLVAKKIIHCTNGYSANLIPNLAGKLYPMRGTMSTHSMGPSFPNRGGKVSWAHVSKGSYGAETGHIHLGLFYAQQNAKSGVMFLGGESQKLATLISSDDSMAADDARETLCSVVPRIWKDTSPHPLEVWSGIMGFTTDGMPLVGKLPPSLSGRMGNGEWLAAGFNGHGMDKCWLSGEAIARMVLGETARGFPRAYLLSDRRVESWTPEKAAETLMDHIMLGGAPPSSHL</sequence>
<protein>
    <submittedName>
        <fullName evidence="1">DAO domain-containing protein</fullName>
    </submittedName>
</protein>
<evidence type="ECO:0000313" key="1">
    <source>
        <dbReference type="EMBL" id="KAI8649147.1"/>
    </source>
</evidence>
<reference evidence="1" key="1">
    <citation type="submission" date="2022-06" db="EMBL/GenBank/DDBJ databases">
        <title>Fusarium solani species complex genomes reveal bases of compartmentalisation and animal pathogenesis.</title>
        <authorList>
            <person name="Tsai I.J."/>
        </authorList>
    </citation>
    <scope>NUCLEOTIDE SEQUENCE</scope>
    <source>
        <strain evidence="1">Fu6.1</strain>
    </source>
</reference>
<organism evidence="1 2">
    <name type="scientific">Fusarium keratoplasticum</name>
    <dbReference type="NCBI Taxonomy" id="1328300"/>
    <lineage>
        <taxon>Eukaryota</taxon>
        <taxon>Fungi</taxon>
        <taxon>Dikarya</taxon>
        <taxon>Ascomycota</taxon>
        <taxon>Pezizomycotina</taxon>
        <taxon>Sordariomycetes</taxon>
        <taxon>Hypocreomycetidae</taxon>
        <taxon>Hypocreales</taxon>
        <taxon>Nectriaceae</taxon>
        <taxon>Fusarium</taxon>
        <taxon>Fusarium solani species complex</taxon>
    </lineage>
</organism>